<name>A0A1G9H7F4_9BACT</name>
<feature type="signal peptide" evidence="1">
    <location>
        <begin position="1"/>
        <end position="23"/>
    </location>
</feature>
<evidence type="ECO:0000313" key="3">
    <source>
        <dbReference type="Proteomes" id="UP000199053"/>
    </source>
</evidence>
<dbReference type="PROSITE" id="PS51257">
    <property type="entry name" value="PROKAR_LIPOPROTEIN"/>
    <property type="match status" value="1"/>
</dbReference>
<keyword evidence="3" id="KW-1185">Reference proteome</keyword>
<keyword evidence="1" id="KW-0732">Signal</keyword>
<evidence type="ECO:0008006" key="4">
    <source>
        <dbReference type="Google" id="ProtNLM"/>
    </source>
</evidence>
<dbReference type="InterPro" id="IPR021952">
    <property type="entry name" value="Flpp3-like"/>
</dbReference>
<gene>
    <name evidence="2" type="ORF">SAMN05660337_2042</name>
</gene>
<organism evidence="2 3">
    <name type="scientific">Maridesulfovibrio ferrireducens</name>
    <dbReference type="NCBI Taxonomy" id="246191"/>
    <lineage>
        <taxon>Bacteria</taxon>
        <taxon>Pseudomonadati</taxon>
        <taxon>Thermodesulfobacteriota</taxon>
        <taxon>Desulfovibrionia</taxon>
        <taxon>Desulfovibrionales</taxon>
        <taxon>Desulfovibrionaceae</taxon>
        <taxon>Maridesulfovibrio</taxon>
    </lineage>
</organism>
<dbReference type="OrthoDB" id="5459114at2"/>
<proteinExistence type="predicted"/>
<reference evidence="3" key="1">
    <citation type="submission" date="2016-10" db="EMBL/GenBank/DDBJ databases">
        <authorList>
            <person name="Varghese N."/>
            <person name="Submissions S."/>
        </authorList>
    </citation>
    <scope>NUCLEOTIDE SEQUENCE [LARGE SCALE GENOMIC DNA]</scope>
    <source>
        <strain evidence="3">DSM 16995</strain>
    </source>
</reference>
<dbReference type="Pfam" id="PF12092">
    <property type="entry name" value="DUF3568"/>
    <property type="match status" value="1"/>
</dbReference>
<dbReference type="Proteomes" id="UP000199053">
    <property type="component" value="Unassembled WGS sequence"/>
</dbReference>
<dbReference type="RefSeq" id="WP_092160769.1">
    <property type="nucleotide sequence ID" value="NZ_FNGA01000003.1"/>
</dbReference>
<accession>A0A1G9H7F4</accession>
<dbReference type="STRING" id="246191.SAMN05660337_2042"/>
<protein>
    <recommendedName>
        <fullName evidence="4">DUF3568 family protein</fullName>
    </recommendedName>
</protein>
<evidence type="ECO:0000313" key="2">
    <source>
        <dbReference type="EMBL" id="SDL08948.1"/>
    </source>
</evidence>
<sequence length="128" mass="13626">MIAKKITTFFLCTLMALSLSGCGAVLLGGAAAGGTYAYVAGQAKRQYNANLSSTYQATLKACQGLGLKIESNEKRISDASIKAIDVDTTIYIDMKSISSRVTEVSVRYGMLGDEQASSRILSRIKSNL</sequence>
<feature type="chain" id="PRO_5011552260" description="DUF3568 family protein" evidence="1">
    <location>
        <begin position="24"/>
        <end position="128"/>
    </location>
</feature>
<evidence type="ECO:0000256" key="1">
    <source>
        <dbReference type="SAM" id="SignalP"/>
    </source>
</evidence>
<dbReference type="EMBL" id="FNGA01000003">
    <property type="protein sequence ID" value="SDL08948.1"/>
    <property type="molecule type" value="Genomic_DNA"/>
</dbReference>
<dbReference type="AlphaFoldDB" id="A0A1G9H7F4"/>